<sequence length="67" mass="7414">MSSADWMNMKSEAEAGASFGDYASCLEELTKCMNHQLDPEAAFEVMEIEVEVLVKLSNILGEDLTIQ</sequence>
<evidence type="ECO:0000313" key="1">
    <source>
        <dbReference type="EMBL" id="PON55002.1"/>
    </source>
</evidence>
<proteinExistence type="predicted"/>
<organism evidence="1 2">
    <name type="scientific">Parasponia andersonii</name>
    <name type="common">Sponia andersonii</name>
    <dbReference type="NCBI Taxonomy" id="3476"/>
    <lineage>
        <taxon>Eukaryota</taxon>
        <taxon>Viridiplantae</taxon>
        <taxon>Streptophyta</taxon>
        <taxon>Embryophyta</taxon>
        <taxon>Tracheophyta</taxon>
        <taxon>Spermatophyta</taxon>
        <taxon>Magnoliopsida</taxon>
        <taxon>eudicotyledons</taxon>
        <taxon>Gunneridae</taxon>
        <taxon>Pentapetalae</taxon>
        <taxon>rosids</taxon>
        <taxon>fabids</taxon>
        <taxon>Rosales</taxon>
        <taxon>Cannabaceae</taxon>
        <taxon>Parasponia</taxon>
    </lineage>
</organism>
<reference evidence="2" key="1">
    <citation type="submission" date="2016-06" db="EMBL/GenBank/DDBJ databases">
        <title>Parallel loss of symbiosis genes in relatives of nitrogen-fixing non-legume Parasponia.</title>
        <authorList>
            <person name="Van Velzen R."/>
            <person name="Holmer R."/>
            <person name="Bu F."/>
            <person name="Rutten L."/>
            <person name="Van Zeijl A."/>
            <person name="Liu W."/>
            <person name="Santuari L."/>
            <person name="Cao Q."/>
            <person name="Sharma T."/>
            <person name="Shen D."/>
            <person name="Roswanjaya Y."/>
            <person name="Wardhani T."/>
            <person name="Kalhor M.S."/>
            <person name="Jansen J."/>
            <person name="Van den Hoogen J."/>
            <person name="Gungor B."/>
            <person name="Hartog M."/>
            <person name="Hontelez J."/>
            <person name="Verver J."/>
            <person name="Yang W.-C."/>
            <person name="Schijlen E."/>
            <person name="Repin R."/>
            <person name="Schilthuizen M."/>
            <person name="Schranz E."/>
            <person name="Heidstra R."/>
            <person name="Miyata K."/>
            <person name="Fedorova E."/>
            <person name="Kohlen W."/>
            <person name="Bisseling T."/>
            <person name="Smit S."/>
            <person name="Geurts R."/>
        </authorList>
    </citation>
    <scope>NUCLEOTIDE SEQUENCE [LARGE SCALE GENOMIC DNA]</scope>
    <source>
        <strain evidence="2">cv. WU1-14</strain>
    </source>
</reference>
<comment type="caution">
    <text evidence="1">The sequence shown here is derived from an EMBL/GenBank/DDBJ whole genome shotgun (WGS) entry which is preliminary data.</text>
</comment>
<gene>
    <name evidence="1" type="ORF">PanWU01x14_191100</name>
</gene>
<dbReference type="Proteomes" id="UP000237105">
    <property type="component" value="Unassembled WGS sequence"/>
</dbReference>
<evidence type="ECO:0000313" key="2">
    <source>
        <dbReference type="Proteomes" id="UP000237105"/>
    </source>
</evidence>
<dbReference type="EMBL" id="JXTB01000187">
    <property type="protein sequence ID" value="PON55002.1"/>
    <property type="molecule type" value="Genomic_DNA"/>
</dbReference>
<protein>
    <submittedName>
        <fullName evidence="1">Uncharacterized protein</fullName>
    </submittedName>
</protein>
<keyword evidence="2" id="KW-1185">Reference proteome</keyword>
<name>A0A2P5C1R6_PARAD</name>
<dbReference type="AlphaFoldDB" id="A0A2P5C1R6"/>
<accession>A0A2P5C1R6</accession>